<proteinExistence type="predicted"/>
<reference evidence="1 2" key="1">
    <citation type="submission" date="2009-01" db="EMBL/GenBank/DDBJ databases">
        <authorList>
            <person name="Qin X."/>
            <person name="Bachman B."/>
            <person name="Battles P."/>
            <person name="Bell A."/>
            <person name="Bess C."/>
            <person name="Bickham C."/>
            <person name="Chaboub L."/>
            <person name="Chen D."/>
            <person name="Coyle M."/>
            <person name="Deiros D.R."/>
            <person name="Dinh H."/>
            <person name="Forbes L."/>
            <person name="Fowler G."/>
            <person name="Francisco L."/>
            <person name="Fu Q."/>
            <person name="Gubbala S."/>
            <person name="Hale W."/>
            <person name="Han Y."/>
            <person name="Hemphill L."/>
            <person name="Highlander S.K."/>
            <person name="Hirani K."/>
            <person name="Hogues M."/>
            <person name="Jackson L."/>
            <person name="Jakkamsetti A."/>
            <person name="Javaid M."/>
            <person name="Jiang H."/>
            <person name="Korchina V."/>
            <person name="Kovar C."/>
            <person name="Lara F."/>
            <person name="Lee S."/>
            <person name="Mata R."/>
            <person name="Mathew T."/>
            <person name="Moen C."/>
            <person name="Morales K."/>
            <person name="Munidasa M."/>
            <person name="Nazareth L."/>
            <person name="Ngo R."/>
            <person name="Nguyen L."/>
            <person name="Okwuonu G."/>
            <person name="Ongeri F."/>
            <person name="Patil S."/>
            <person name="Petrosino J."/>
            <person name="Pham C."/>
            <person name="Pham P."/>
            <person name="Pu L.-L."/>
            <person name="Puazo M."/>
            <person name="Raj R."/>
            <person name="Reid J."/>
            <person name="Rouhana J."/>
            <person name="Saada N."/>
            <person name="Shang Y."/>
            <person name="Simmons D."/>
            <person name="Thornton R."/>
            <person name="Warren J."/>
            <person name="Weissenberger G."/>
            <person name="Zhang J."/>
            <person name="Zhang L."/>
            <person name="Zhou C."/>
            <person name="Zhu D."/>
            <person name="Muzny D."/>
            <person name="Worley K."/>
            <person name="Gibbs R."/>
        </authorList>
    </citation>
    <scope>NUCLEOTIDE SEQUENCE [LARGE SCALE GENOMIC DNA]</scope>
    <source>
        <strain evidence="1 2">ATCC 33300</strain>
    </source>
</reference>
<evidence type="ECO:0000313" key="2">
    <source>
        <dbReference type="Proteomes" id="UP000006241"/>
    </source>
</evidence>
<evidence type="ECO:0000313" key="1">
    <source>
        <dbReference type="EMBL" id="EEI93578.1"/>
    </source>
</evidence>
<protein>
    <submittedName>
        <fullName evidence="1">Uncharacterized protein</fullName>
    </submittedName>
</protein>
<dbReference type="Proteomes" id="UP000006241">
    <property type="component" value="Unassembled WGS sequence"/>
</dbReference>
<comment type="caution">
    <text evidence="1">The sequence shown here is derived from an EMBL/GenBank/DDBJ whole genome shotgun (WGS) entry which is preliminary data.</text>
</comment>
<dbReference type="EMBL" id="ACHB01000018">
    <property type="protein sequence ID" value="EEI93578.1"/>
    <property type="molecule type" value="Genomic_DNA"/>
</dbReference>
<dbReference type="AlphaFoldDB" id="C2FTU8"/>
<accession>C2FTU8</accession>
<gene>
    <name evidence="1" type="ORF">HMPREF0765_0730</name>
</gene>
<name>C2FTU8_SPHSI</name>
<sequence length="91" mass="10192">MVMVLKVYGCFAVVGGCGALGRRKRELRPFSYPGADLLHRSWSVPGQVGFCGYGIEVREPYVQKHNLHNTKQKRGVIPQRAKKWIGCVFGT</sequence>
<dbReference type="HOGENOM" id="CLU_2425421_0_0_10"/>
<dbReference type="PROSITE" id="PS51257">
    <property type="entry name" value="PROKAR_LIPOPROTEIN"/>
    <property type="match status" value="1"/>
</dbReference>
<organism evidence="1 2">
    <name type="scientific">Sphingobacterium spiritivorum ATCC 33300</name>
    <dbReference type="NCBI Taxonomy" id="525372"/>
    <lineage>
        <taxon>Bacteria</taxon>
        <taxon>Pseudomonadati</taxon>
        <taxon>Bacteroidota</taxon>
        <taxon>Sphingobacteriia</taxon>
        <taxon>Sphingobacteriales</taxon>
        <taxon>Sphingobacteriaceae</taxon>
        <taxon>Sphingobacterium</taxon>
    </lineage>
</organism>